<proteinExistence type="predicted"/>
<feature type="non-terminal residue" evidence="2">
    <location>
        <position position="149"/>
    </location>
</feature>
<dbReference type="Proteomes" id="UP001266305">
    <property type="component" value="Unassembled WGS sequence"/>
</dbReference>
<comment type="caution">
    <text evidence="2">The sequence shown here is derived from an EMBL/GenBank/DDBJ whole genome shotgun (WGS) entry which is preliminary data.</text>
</comment>
<feature type="region of interest" description="Disordered" evidence="1">
    <location>
        <begin position="111"/>
        <end position="135"/>
    </location>
</feature>
<sequence length="149" mass="16385">MSQRTLERHLLGTGRTPQPDRQLLRVAAGAECQRRGNRFSGSGRVDLPLHQRASCQAGGRRLAGRRQSFKLPFVLGSSGQPRFPAEVRLWCQTPVSQLCLPGAGSCRSFLGRNRVSGPPPPSHQAPAVDQPWPRVTQDRNVQQITEDNG</sequence>
<organism evidence="2 3">
    <name type="scientific">Saguinus oedipus</name>
    <name type="common">Cotton-top tamarin</name>
    <name type="synonym">Oedipomidas oedipus</name>
    <dbReference type="NCBI Taxonomy" id="9490"/>
    <lineage>
        <taxon>Eukaryota</taxon>
        <taxon>Metazoa</taxon>
        <taxon>Chordata</taxon>
        <taxon>Craniata</taxon>
        <taxon>Vertebrata</taxon>
        <taxon>Euteleostomi</taxon>
        <taxon>Mammalia</taxon>
        <taxon>Eutheria</taxon>
        <taxon>Euarchontoglires</taxon>
        <taxon>Primates</taxon>
        <taxon>Haplorrhini</taxon>
        <taxon>Platyrrhini</taxon>
        <taxon>Cebidae</taxon>
        <taxon>Callitrichinae</taxon>
        <taxon>Saguinus</taxon>
    </lineage>
</organism>
<keyword evidence="3" id="KW-1185">Reference proteome</keyword>
<protein>
    <submittedName>
        <fullName evidence="2">Uncharacterized protein</fullName>
    </submittedName>
</protein>
<reference evidence="2 3" key="1">
    <citation type="submission" date="2023-05" db="EMBL/GenBank/DDBJ databases">
        <title>B98-5 Cell Line De Novo Hybrid Assembly: An Optical Mapping Approach.</title>
        <authorList>
            <person name="Kananen K."/>
            <person name="Auerbach J.A."/>
            <person name="Kautto E."/>
            <person name="Blachly J.S."/>
        </authorList>
    </citation>
    <scope>NUCLEOTIDE SEQUENCE [LARGE SCALE GENOMIC DNA]</scope>
    <source>
        <strain evidence="2">B95-8</strain>
        <tissue evidence="2">Cell line</tissue>
    </source>
</reference>
<dbReference type="EMBL" id="JASSZA010000003">
    <property type="protein sequence ID" value="KAK2115856.1"/>
    <property type="molecule type" value="Genomic_DNA"/>
</dbReference>
<evidence type="ECO:0000256" key="1">
    <source>
        <dbReference type="SAM" id="MobiDB-lite"/>
    </source>
</evidence>
<evidence type="ECO:0000313" key="2">
    <source>
        <dbReference type="EMBL" id="KAK2115856.1"/>
    </source>
</evidence>
<name>A0ABQ9W2J0_SAGOE</name>
<accession>A0ABQ9W2J0</accession>
<evidence type="ECO:0000313" key="3">
    <source>
        <dbReference type="Proteomes" id="UP001266305"/>
    </source>
</evidence>
<gene>
    <name evidence="2" type="ORF">P7K49_006482</name>
</gene>